<sequence length="114" mass="12373">MCCTCASTLEDCDEIFLVLTEVWKHCYLFLQTSSPSSVSQDDITNNGNAQDTKPIVPMLQPPRPVNLAQAIGSSGRQLAKNILALDCKTGYARLLENVLSFPSDTLLTGPVSQI</sequence>
<protein>
    <submittedName>
        <fullName evidence="1">Uncharacterized protein</fullName>
    </submittedName>
</protein>
<dbReference type="PANTHER" id="PTHR46635:SF2">
    <property type="entry name" value="GLYCOSYL TRANSFERASE FAMILY 1 DOMAIN-CONTAINING PROTEIN"/>
    <property type="match status" value="1"/>
</dbReference>
<dbReference type="EMBL" id="JAYMYQ010000004">
    <property type="protein sequence ID" value="KAK7338358.1"/>
    <property type="molecule type" value="Genomic_DNA"/>
</dbReference>
<gene>
    <name evidence="1" type="ORF">VNO77_18965</name>
</gene>
<comment type="caution">
    <text evidence="1">The sequence shown here is derived from an EMBL/GenBank/DDBJ whole genome shotgun (WGS) entry which is preliminary data.</text>
</comment>
<dbReference type="Proteomes" id="UP001367508">
    <property type="component" value="Unassembled WGS sequence"/>
</dbReference>
<dbReference type="AlphaFoldDB" id="A0AAN9QP64"/>
<proteinExistence type="predicted"/>
<evidence type="ECO:0000313" key="2">
    <source>
        <dbReference type="Proteomes" id="UP001367508"/>
    </source>
</evidence>
<evidence type="ECO:0000313" key="1">
    <source>
        <dbReference type="EMBL" id="KAK7338358.1"/>
    </source>
</evidence>
<dbReference type="PANTHER" id="PTHR46635">
    <property type="entry name" value="GLYCOSYL TRANSFERASE FAMILY 1 PROTEIN"/>
    <property type="match status" value="1"/>
</dbReference>
<keyword evidence="2" id="KW-1185">Reference proteome</keyword>
<organism evidence="1 2">
    <name type="scientific">Canavalia gladiata</name>
    <name type="common">Sword bean</name>
    <name type="synonym">Dolichos gladiatus</name>
    <dbReference type="NCBI Taxonomy" id="3824"/>
    <lineage>
        <taxon>Eukaryota</taxon>
        <taxon>Viridiplantae</taxon>
        <taxon>Streptophyta</taxon>
        <taxon>Embryophyta</taxon>
        <taxon>Tracheophyta</taxon>
        <taxon>Spermatophyta</taxon>
        <taxon>Magnoliopsida</taxon>
        <taxon>eudicotyledons</taxon>
        <taxon>Gunneridae</taxon>
        <taxon>Pentapetalae</taxon>
        <taxon>rosids</taxon>
        <taxon>fabids</taxon>
        <taxon>Fabales</taxon>
        <taxon>Fabaceae</taxon>
        <taxon>Papilionoideae</taxon>
        <taxon>50 kb inversion clade</taxon>
        <taxon>NPAAA clade</taxon>
        <taxon>indigoferoid/millettioid clade</taxon>
        <taxon>Phaseoleae</taxon>
        <taxon>Canavalia</taxon>
    </lineage>
</organism>
<name>A0AAN9QP64_CANGL</name>
<reference evidence="1 2" key="1">
    <citation type="submission" date="2024-01" db="EMBL/GenBank/DDBJ databases">
        <title>The genomes of 5 underutilized Papilionoideae crops provide insights into root nodulation and disease resistanc.</title>
        <authorList>
            <person name="Jiang F."/>
        </authorList>
    </citation>
    <scope>NUCLEOTIDE SEQUENCE [LARGE SCALE GENOMIC DNA]</scope>
    <source>
        <strain evidence="1">LVBAO_FW01</strain>
        <tissue evidence="1">Leaves</tissue>
    </source>
</reference>
<accession>A0AAN9QP64</accession>